<sequence>MKHQTHLTCAIALFAATLTLNSCKSYDVTPRYTEKYITVNTGKIEAVAPESYELGLALLALTDAAKRDSSLIDTSTPYYKDFTAYFNKYKDHKAVLQLNAGLGSSRKLIEKYRNGLFAFKLVNGRFALKENYRIDNSKIQFKRYAGLLEDFYRDSKFEKFYADHQGTYKQLVQKAENYVSFENLKTTVNKDAKSFHVLVSPLMKGFPGIMDIKSEAFSETVIFPYLAPNGLIYQSK</sequence>
<evidence type="ECO:0000313" key="2">
    <source>
        <dbReference type="Proteomes" id="UP001258315"/>
    </source>
</evidence>
<comment type="caution">
    <text evidence="1">The sequence shown here is derived from an EMBL/GenBank/DDBJ whole genome shotgun (WGS) entry which is preliminary data.</text>
</comment>
<proteinExistence type="predicted"/>
<keyword evidence="2" id="KW-1185">Reference proteome</keyword>
<evidence type="ECO:0000313" key="1">
    <source>
        <dbReference type="EMBL" id="MDT3405507.1"/>
    </source>
</evidence>
<dbReference type="EMBL" id="JAVLVU010000001">
    <property type="protein sequence ID" value="MDT3405507.1"/>
    <property type="molecule type" value="Genomic_DNA"/>
</dbReference>
<organism evidence="1 2">
    <name type="scientific">Mucilaginibacter terrae</name>
    <dbReference type="NCBI Taxonomy" id="1955052"/>
    <lineage>
        <taxon>Bacteria</taxon>
        <taxon>Pseudomonadati</taxon>
        <taxon>Bacteroidota</taxon>
        <taxon>Sphingobacteriia</taxon>
        <taxon>Sphingobacteriales</taxon>
        <taxon>Sphingobacteriaceae</taxon>
        <taxon>Mucilaginibacter</taxon>
    </lineage>
</organism>
<reference evidence="2" key="1">
    <citation type="submission" date="2023-07" db="EMBL/GenBank/DDBJ databases">
        <title>Functional and genomic diversity of the sorghum phyllosphere microbiome.</title>
        <authorList>
            <person name="Shade A."/>
        </authorList>
    </citation>
    <scope>NUCLEOTIDE SEQUENCE [LARGE SCALE GENOMIC DNA]</scope>
    <source>
        <strain evidence="2">SORGH_AS_0422</strain>
    </source>
</reference>
<dbReference type="RefSeq" id="WP_311954145.1">
    <property type="nucleotide sequence ID" value="NZ_JAVLVU010000001.1"/>
</dbReference>
<protein>
    <recommendedName>
        <fullName evidence="3">DUF4932 domain-containing protein</fullName>
    </recommendedName>
</protein>
<accession>A0ABU3H0H1</accession>
<gene>
    <name evidence="1" type="ORF">QE417_004579</name>
</gene>
<name>A0ABU3H0H1_9SPHI</name>
<evidence type="ECO:0008006" key="3">
    <source>
        <dbReference type="Google" id="ProtNLM"/>
    </source>
</evidence>
<dbReference type="Proteomes" id="UP001258315">
    <property type="component" value="Unassembled WGS sequence"/>
</dbReference>